<dbReference type="GO" id="GO:0006310">
    <property type="term" value="P:DNA recombination"/>
    <property type="evidence" value="ECO:0007669"/>
    <property type="project" value="UniProtKB-KW"/>
</dbReference>
<dbReference type="GO" id="GO:0003677">
    <property type="term" value="F:DNA binding"/>
    <property type="evidence" value="ECO:0007669"/>
    <property type="project" value="UniProtKB-UniRule"/>
</dbReference>
<evidence type="ECO:0000256" key="1">
    <source>
        <dbReference type="ARBA" id="ARBA00022908"/>
    </source>
</evidence>
<dbReference type="InterPro" id="IPR002104">
    <property type="entry name" value="Integrase_catalytic"/>
</dbReference>
<dbReference type="PROSITE" id="PS51898">
    <property type="entry name" value="TYR_RECOMBINASE"/>
    <property type="match status" value="1"/>
</dbReference>
<dbReference type="PANTHER" id="PTHR30349:SF93">
    <property type="entry name" value="FELS-2 PROPHAGE PROTEIN"/>
    <property type="match status" value="1"/>
</dbReference>
<evidence type="ECO:0000259" key="6">
    <source>
        <dbReference type="PROSITE" id="PS51900"/>
    </source>
</evidence>
<evidence type="ECO:0000313" key="7">
    <source>
        <dbReference type="EMBL" id="ORL64396.1"/>
    </source>
</evidence>
<dbReference type="PROSITE" id="PS51900">
    <property type="entry name" value="CB"/>
    <property type="match status" value="1"/>
</dbReference>
<dbReference type="InterPro" id="IPR057084">
    <property type="entry name" value="Int_N"/>
</dbReference>
<comment type="caution">
    <text evidence="7">The sequence shown here is derived from an EMBL/GenBank/DDBJ whole genome shotgun (WGS) entry which is preliminary data.</text>
</comment>
<dbReference type="Pfam" id="PF00589">
    <property type="entry name" value="Phage_integrase"/>
    <property type="match status" value="2"/>
</dbReference>
<dbReference type="GO" id="GO:0015074">
    <property type="term" value="P:DNA integration"/>
    <property type="evidence" value="ECO:0007669"/>
    <property type="project" value="UniProtKB-KW"/>
</dbReference>
<evidence type="ECO:0000256" key="2">
    <source>
        <dbReference type="ARBA" id="ARBA00023125"/>
    </source>
</evidence>
<dbReference type="Proteomes" id="UP000193675">
    <property type="component" value="Unassembled WGS sequence"/>
</dbReference>
<gene>
    <name evidence="7" type="ORF">B7H17_12420</name>
</gene>
<dbReference type="RefSeq" id="WP_084856429.1">
    <property type="nucleotide sequence ID" value="NZ_NBWC01000014.1"/>
</dbReference>
<keyword evidence="2 4" id="KW-0238">DNA-binding</keyword>
<protein>
    <submittedName>
        <fullName evidence="7">Integrase</fullName>
    </submittedName>
</protein>
<accession>A0A1X0ZXN9</accession>
<dbReference type="OrthoDB" id="9057547at2"/>
<keyword evidence="1" id="KW-0229">DNA integration</keyword>
<dbReference type="SUPFAM" id="SSF56349">
    <property type="entry name" value="DNA breaking-rejoining enzymes"/>
    <property type="match status" value="1"/>
</dbReference>
<reference evidence="7 8" key="1">
    <citation type="submission" date="2017-04" db="EMBL/GenBank/DDBJ databases">
        <title>Presence of VIM-2 positive Pseudomonas species in chickens and their surrounding environment.</title>
        <authorList>
            <person name="Zhang R."/>
        </authorList>
    </citation>
    <scope>NUCLEOTIDE SEQUENCE [LARGE SCALE GENOMIC DNA]</scope>
    <source>
        <strain evidence="7 8">DZ-C18</strain>
    </source>
</reference>
<dbReference type="InterPro" id="IPR011010">
    <property type="entry name" value="DNA_brk_join_enz"/>
</dbReference>
<proteinExistence type="predicted"/>
<evidence type="ECO:0000259" key="5">
    <source>
        <dbReference type="PROSITE" id="PS51898"/>
    </source>
</evidence>
<dbReference type="Gene3D" id="1.10.443.10">
    <property type="entry name" value="Intergrase catalytic core"/>
    <property type="match status" value="1"/>
</dbReference>
<dbReference type="Pfam" id="PF24624">
    <property type="entry name" value="Int_N"/>
    <property type="match status" value="1"/>
</dbReference>
<evidence type="ECO:0000256" key="3">
    <source>
        <dbReference type="ARBA" id="ARBA00023172"/>
    </source>
</evidence>
<name>A0A1X0ZXN9_PSEPU</name>
<dbReference type="CDD" id="cd00796">
    <property type="entry name" value="INT_Rci_Hp1_C"/>
    <property type="match status" value="1"/>
</dbReference>
<dbReference type="InterPro" id="IPR050090">
    <property type="entry name" value="Tyrosine_recombinase_XerCD"/>
</dbReference>
<feature type="domain" description="Tyr recombinase" evidence="5">
    <location>
        <begin position="179"/>
        <end position="335"/>
    </location>
</feature>
<organism evidence="7 8">
    <name type="scientific">Pseudomonas putida</name>
    <name type="common">Arthrobacter siderocapsulatus</name>
    <dbReference type="NCBI Taxonomy" id="303"/>
    <lineage>
        <taxon>Bacteria</taxon>
        <taxon>Pseudomonadati</taxon>
        <taxon>Pseudomonadota</taxon>
        <taxon>Gammaproteobacteria</taxon>
        <taxon>Pseudomonadales</taxon>
        <taxon>Pseudomonadaceae</taxon>
        <taxon>Pseudomonas</taxon>
    </lineage>
</organism>
<dbReference type="AlphaFoldDB" id="A0A1X0ZXN9"/>
<dbReference type="InterPro" id="IPR044068">
    <property type="entry name" value="CB"/>
</dbReference>
<dbReference type="EMBL" id="NBWC01000014">
    <property type="protein sequence ID" value="ORL64396.1"/>
    <property type="molecule type" value="Genomic_DNA"/>
</dbReference>
<evidence type="ECO:0000256" key="4">
    <source>
        <dbReference type="PROSITE-ProRule" id="PRU01248"/>
    </source>
</evidence>
<sequence length="360" mass="40336">MSIKKLPTGEWLVDCRPEGRDGPRVRRKMKSKNEALHIERRIMGDGARGEFERKSKRDDRRLSDLVDLWYKLHGQTLKRGEERQRALQSMAERMGNPRGVDFSAAHFTKYRAERLTGEHGRTTPGNGMKKGQKAKPVSANTLNHELAYLSAVFNELDRLGEWTGDNPLEKVRRLKFDEPEMAYLEKEEIPALLRVLDGISVKAGVVARVCLATGARWSEAEGLDSRQVRGGRITFHRTKNSKSRVVPITQALEDQIKAALPFGDCYKKFGEAVETAGIDLPDGQMTHVLRHTFASHYMANGGDILTLQRVLGHSSLTMTMRYAHFSPGHLADVVNLNPLAEQCGQNVDAGKGRKAKKAKT</sequence>
<dbReference type="PANTHER" id="PTHR30349">
    <property type="entry name" value="PHAGE INTEGRASE-RELATED"/>
    <property type="match status" value="1"/>
</dbReference>
<feature type="domain" description="Core-binding (CB)" evidence="6">
    <location>
        <begin position="60"/>
        <end position="157"/>
    </location>
</feature>
<dbReference type="InterPro" id="IPR013762">
    <property type="entry name" value="Integrase-like_cat_sf"/>
</dbReference>
<keyword evidence="3" id="KW-0233">DNA recombination</keyword>
<evidence type="ECO:0000313" key="8">
    <source>
        <dbReference type="Proteomes" id="UP000193675"/>
    </source>
</evidence>